<keyword evidence="3" id="KW-0808">Transferase</keyword>
<dbReference type="Gene3D" id="1.10.510.10">
    <property type="entry name" value="Transferase(Phosphotransferase) domain 1"/>
    <property type="match status" value="1"/>
</dbReference>
<evidence type="ECO:0000313" key="3">
    <source>
        <dbReference type="EMBL" id="KAF2648098.1"/>
    </source>
</evidence>
<dbReference type="PANTHER" id="PTHR24359:SF1">
    <property type="entry name" value="INHIBITOR OF NUCLEAR FACTOR KAPPA-B KINASE EPSILON SUBUNIT HOMOLOG 1-RELATED"/>
    <property type="match status" value="1"/>
</dbReference>
<proteinExistence type="predicted"/>
<keyword evidence="1" id="KW-0067">ATP-binding</keyword>
<dbReference type="InterPro" id="IPR000719">
    <property type="entry name" value="Prot_kinase_dom"/>
</dbReference>
<dbReference type="SUPFAM" id="SSF56112">
    <property type="entry name" value="Protein kinase-like (PK-like)"/>
    <property type="match status" value="1"/>
</dbReference>
<dbReference type="EMBL" id="MU004558">
    <property type="protein sequence ID" value="KAF2648098.1"/>
    <property type="molecule type" value="Genomic_DNA"/>
</dbReference>
<protein>
    <submittedName>
        <fullName evidence="3">Kinase-like protein</fullName>
    </submittedName>
</protein>
<dbReference type="InterPro" id="IPR011009">
    <property type="entry name" value="Kinase-like_dom_sf"/>
</dbReference>
<dbReference type="InterPro" id="IPR001245">
    <property type="entry name" value="Ser-Thr/Tyr_kinase_cat_dom"/>
</dbReference>
<evidence type="ECO:0000313" key="4">
    <source>
        <dbReference type="Proteomes" id="UP000799324"/>
    </source>
</evidence>
<feature type="binding site" evidence="1">
    <location>
        <position position="105"/>
    </location>
    <ligand>
        <name>ATP</name>
        <dbReference type="ChEBI" id="CHEBI:30616"/>
    </ligand>
</feature>
<name>A0A6A6SP01_9PLEO</name>
<dbReference type="Pfam" id="PF07714">
    <property type="entry name" value="PK_Tyr_Ser-Thr"/>
    <property type="match status" value="1"/>
</dbReference>
<feature type="domain" description="Protein kinase" evidence="2">
    <location>
        <begin position="77"/>
        <end position="299"/>
    </location>
</feature>
<dbReference type="AlphaFoldDB" id="A0A6A6SP01"/>
<organism evidence="3 4">
    <name type="scientific">Lophiostoma macrostomum CBS 122681</name>
    <dbReference type="NCBI Taxonomy" id="1314788"/>
    <lineage>
        <taxon>Eukaryota</taxon>
        <taxon>Fungi</taxon>
        <taxon>Dikarya</taxon>
        <taxon>Ascomycota</taxon>
        <taxon>Pezizomycotina</taxon>
        <taxon>Dothideomycetes</taxon>
        <taxon>Pleosporomycetidae</taxon>
        <taxon>Pleosporales</taxon>
        <taxon>Lophiostomataceae</taxon>
        <taxon>Lophiostoma</taxon>
    </lineage>
</organism>
<dbReference type="GO" id="GO:0005524">
    <property type="term" value="F:ATP binding"/>
    <property type="evidence" value="ECO:0007669"/>
    <property type="project" value="UniProtKB-UniRule"/>
</dbReference>
<feature type="non-terminal residue" evidence="3">
    <location>
        <position position="299"/>
    </location>
</feature>
<evidence type="ECO:0000259" key="2">
    <source>
        <dbReference type="PROSITE" id="PS50011"/>
    </source>
</evidence>
<keyword evidence="3" id="KW-0418">Kinase</keyword>
<dbReference type="OrthoDB" id="626167at2759"/>
<dbReference type="InterPro" id="IPR017441">
    <property type="entry name" value="Protein_kinase_ATP_BS"/>
</dbReference>
<sequence>MGRTKSTPRHSLTKENFTSHTGTATASLPAFYSSEGSPGFESAYRQPLLEDTPHLNFISLLAQTQVHNVDIISLTWMPHLENVGFGGTAQLSQSLVNAHTSLVFKRPKILTPESYSQMYQAFISEICILSQDPIRNHPNIVRLQGICFEVSRGDTVVRPVIVLEKAKYGDLRAFMKTERGSSMTLRERLDMLLQIASALDLLHQLGVIHGDINPKNVLIYEENGRIMPRVSNFGYSTICARHLSDNSIVVPKTEPWNAPEHTFDERSFESAQKMDVYSMALLCMWLLFYDQVSGFATLS</sequence>
<dbReference type="Proteomes" id="UP000799324">
    <property type="component" value="Unassembled WGS sequence"/>
</dbReference>
<keyword evidence="4" id="KW-1185">Reference proteome</keyword>
<dbReference type="PANTHER" id="PTHR24359">
    <property type="entry name" value="SERINE/THREONINE-PROTEIN KINASE SBK1"/>
    <property type="match status" value="1"/>
</dbReference>
<dbReference type="PROSITE" id="PS00107">
    <property type="entry name" value="PROTEIN_KINASE_ATP"/>
    <property type="match status" value="1"/>
</dbReference>
<evidence type="ECO:0000256" key="1">
    <source>
        <dbReference type="PROSITE-ProRule" id="PRU10141"/>
    </source>
</evidence>
<accession>A0A6A6SP01</accession>
<reference evidence="3" key="1">
    <citation type="journal article" date="2020" name="Stud. Mycol.">
        <title>101 Dothideomycetes genomes: a test case for predicting lifestyles and emergence of pathogens.</title>
        <authorList>
            <person name="Haridas S."/>
            <person name="Albert R."/>
            <person name="Binder M."/>
            <person name="Bloem J."/>
            <person name="Labutti K."/>
            <person name="Salamov A."/>
            <person name="Andreopoulos B."/>
            <person name="Baker S."/>
            <person name="Barry K."/>
            <person name="Bills G."/>
            <person name="Bluhm B."/>
            <person name="Cannon C."/>
            <person name="Castanera R."/>
            <person name="Culley D."/>
            <person name="Daum C."/>
            <person name="Ezra D."/>
            <person name="Gonzalez J."/>
            <person name="Henrissat B."/>
            <person name="Kuo A."/>
            <person name="Liang C."/>
            <person name="Lipzen A."/>
            <person name="Lutzoni F."/>
            <person name="Magnuson J."/>
            <person name="Mondo S."/>
            <person name="Nolan M."/>
            <person name="Ohm R."/>
            <person name="Pangilinan J."/>
            <person name="Park H.-J."/>
            <person name="Ramirez L."/>
            <person name="Alfaro M."/>
            <person name="Sun H."/>
            <person name="Tritt A."/>
            <person name="Yoshinaga Y."/>
            <person name="Zwiers L.-H."/>
            <person name="Turgeon B."/>
            <person name="Goodwin S."/>
            <person name="Spatafora J."/>
            <person name="Crous P."/>
            <person name="Grigoriev I."/>
        </authorList>
    </citation>
    <scope>NUCLEOTIDE SEQUENCE</scope>
    <source>
        <strain evidence="3">CBS 122681</strain>
    </source>
</reference>
<keyword evidence="1" id="KW-0547">Nucleotide-binding</keyword>
<dbReference type="GO" id="GO:0004674">
    <property type="term" value="F:protein serine/threonine kinase activity"/>
    <property type="evidence" value="ECO:0007669"/>
    <property type="project" value="TreeGrafter"/>
</dbReference>
<dbReference type="PROSITE" id="PS50011">
    <property type="entry name" value="PROTEIN_KINASE_DOM"/>
    <property type="match status" value="1"/>
</dbReference>
<gene>
    <name evidence="3" type="ORF">K491DRAFT_643104</name>
</gene>
<dbReference type="CDD" id="cd00180">
    <property type="entry name" value="PKc"/>
    <property type="match status" value="1"/>
</dbReference>